<dbReference type="PANTHER" id="PTHR12963">
    <property type="entry name" value="THYROID RECEPTOR INTERACTING PROTEIN RELATED"/>
    <property type="match status" value="1"/>
</dbReference>
<feature type="region of interest" description="Disordered" evidence="1">
    <location>
        <begin position="166"/>
        <end position="197"/>
    </location>
</feature>
<evidence type="ECO:0000313" key="4">
    <source>
        <dbReference type="Proteomes" id="UP000272942"/>
    </source>
</evidence>
<dbReference type="Pfam" id="PF06221">
    <property type="entry name" value="zf-C2HC5"/>
    <property type="match status" value="1"/>
</dbReference>
<feature type="compositionally biased region" description="Polar residues" evidence="1">
    <location>
        <begin position="32"/>
        <end position="43"/>
    </location>
</feature>
<feature type="region of interest" description="Disordered" evidence="1">
    <location>
        <begin position="1"/>
        <end position="44"/>
    </location>
</feature>
<gene>
    <name evidence="3" type="ORF">ECPE_LOCUS16287</name>
</gene>
<name>A0A183BAQ2_9TREM</name>
<proteinExistence type="predicted"/>
<evidence type="ECO:0000313" key="5">
    <source>
        <dbReference type="WBParaSite" id="ECPE_0001633001-mRNA-1"/>
    </source>
</evidence>
<dbReference type="GO" id="GO:0008270">
    <property type="term" value="F:zinc ion binding"/>
    <property type="evidence" value="ECO:0007669"/>
    <property type="project" value="InterPro"/>
</dbReference>
<dbReference type="Proteomes" id="UP000272942">
    <property type="component" value="Unassembled WGS sequence"/>
</dbReference>
<dbReference type="GO" id="GO:0005634">
    <property type="term" value="C:nucleus"/>
    <property type="evidence" value="ECO:0007669"/>
    <property type="project" value="InterPro"/>
</dbReference>
<dbReference type="EMBL" id="UZAN01063678">
    <property type="protein sequence ID" value="VDP93559.1"/>
    <property type="molecule type" value="Genomic_DNA"/>
</dbReference>
<reference evidence="5" key="1">
    <citation type="submission" date="2016-06" db="UniProtKB">
        <authorList>
            <consortium name="WormBaseParasite"/>
        </authorList>
    </citation>
    <scope>IDENTIFICATION</scope>
</reference>
<dbReference type="InterPro" id="IPR039128">
    <property type="entry name" value="TRIP4-like"/>
</dbReference>
<evidence type="ECO:0000259" key="2">
    <source>
        <dbReference type="Pfam" id="PF06221"/>
    </source>
</evidence>
<accession>A0A183BAQ2</accession>
<dbReference type="PANTHER" id="PTHR12963:SF4">
    <property type="entry name" value="ACTIVATING SIGNAL COINTEGRATOR 1"/>
    <property type="match status" value="1"/>
</dbReference>
<evidence type="ECO:0000256" key="1">
    <source>
        <dbReference type="SAM" id="MobiDB-lite"/>
    </source>
</evidence>
<feature type="compositionally biased region" description="Basic and acidic residues" evidence="1">
    <location>
        <begin position="170"/>
        <end position="184"/>
    </location>
</feature>
<dbReference type="WBParaSite" id="ECPE_0001633001-mRNA-1">
    <property type="protein sequence ID" value="ECPE_0001633001-mRNA-1"/>
    <property type="gene ID" value="ECPE_0001633001"/>
</dbReference>
<organism evidence="5">
    <name type="scientific">Echinostoma caproni</name>
    <dbReference type="NCBI Taxonomy" id="27848"/>
    <lineage>
        <taxon>Eukaryota</taxon>
        <taxon>Metazoa</taxon>
        <taxon>Spiralia</taxon>
        <taxon>Lophotrochozoa</taxon>
        <taxon>Platyhelminthes</taxon>
        <taxon>Trematoda</taxon>
        <taxon>Digenea</taxon>
        <taxon>Plagiorchiida</taxon>
        <taxon>Echinostomata</taxon>
        <taxon>Echinostomatoidea</taxon>
        <taxon>Echinostomatidae</taxon>
        <taxon>Echinostoma</taxon>
    </lineage>
</organism>
<protein>
    <submittedName>
        <fullName evidence="5">Zf-C2HC5 domain-containing protein</fullName>
    </submittedName>
</protein>
<dbReference type="OrthoDB" id="338816at2759"/>
<keyword evidence="4" id="KW-1185">Reference proteome</keyword>
<feature type="compositionally biased region" description="Acidic residues" evidence="1">
    <location>
        <begin position="185"/>
        <end position="195"/>
    </location>
</feature>
<dbReference type="InterPro" id="IPR009349">
    <property type="entry name" value="TRIP4/RQT4_C2HC5_Znf"/>
</dbReference>
<dbReference type="GO" id="GO:0072344">
    <property type="term" value="P:rescue of stalled ribosome"/>
    <property type="evidence" value="ECO:0007669"/>
    <property type="project" value="InterPro"/>
</dbReference>
<dbReference type="AlphaFoldDB" id="A0A183BAQ2"/>
<dbReference type="GO" id="GO:0045893">
    <property type="term" value="P:positive regulation of DNA-templated transcription"/>
    <property type="evidence" value="ECO:0007669"/>
    <property type="project" value="TreeGrafter"/>
</dbReference>
<sequence>MDVGYRKTDTHPNAPADLKVERAKEKKEPVEKTQQPEPSNTTKTKCKPKFYPLFSEGARGDELVAHLPGRHPCQCLATKHQLINNCTNCGRIVCTQEGSGPCYFCGQLVCSKEEKQTIALGTKQAIKLRNRLLQVPWAPGTEEPMYRVRRRAELVAAKKRDLLATSPKVDWSHSKPSELPRETSDNSDDVSDEFAPDICTPVAGAQQRLEEGKS</sequence>
<feature type="compositionally biased region" description="Basic and acidic residues" evidence="1">
    <location>
        <begin position="1"/>
        <end position="10"/>
    </location>
</feature>
<reference evidence="3 4" key="2">
    <citation type="submission" date="2018-11" db="EMBL/GenBank/DDBJ databases">
        <authorList>
            <consortium name="Pathogen Informatics"/>
        </authorList>
    </citation>
    <scope>NUCLEOTIDE SEQUENCE [LARGE SCALE GENOMIC DNA]</scope>
    <source>
        <strain evidence="3 4">Egypt</strain>
    </source>
</reference>
<feature type="domain" description="TRIP4/RQT4 C2HC5-type zinc finger" evidence="2">
    <location>
        <begin position="71"/>
        <end position="118"/>
    </location>
</feature>
<feature type="compositionally biased region" description="Basic and acidic residues" evidence="1">
    <location>
        <begin position="18"/>
        <end position="31"/>
    </location>
</feature>
<evidence type="ECO:0000313" key="3">
    <source>
        <dbReference type="EMBL" id="VDP93559.1"/>
    </source>
</evidence>
<dbReference type="GO" id="GO:0180022">
    <property type="term" value="C:RQC-trigger complex"/>
    <property type="evidence" value="ECO:0007669"/>
    <property type="project" value="InterPro"/>
</dbReference>